<comment type="caution">
    <text evidence="1">The sequence shown here is derived from an EMBL/GenBank/DDBJ whole genome shotgun (WGS) entry which is preliminary data.</text>
</comment>
<organism evidence="1 2">
    <name type="scientific">Cyberlindnera fabianii</name>
    <name type="common">Yeast</name>
    <name type="synonym">Hansenula fabianii</name>
    <dbReference type="NCBI Taxonomy" id="36022"/>
    <lineage>
        <taxon>Eukaryota</taxon>
        <taxon>Fungi</taxon>
        <taxon>Dikarya</taxon>
        <taxon>Ascomycota</taxon>
        <taxon>Saccharomycotina</taxon>
        <taxon>Saccharomycetes</taxon>
        <taxon>Phaffomycetales</taxon>
        <taxon>Phaffomycetaceae</taxon>
        <taxon>Cyberlindnera</taxon>
    </lineage>
</organism>
<name>A0A1V2L0V1_CYBFA</name>
<keyword evidence="1" id="KW-0418">Kinase</keyword>
<dbReference type="Gene3D" id="3.30.200.20">
    <property type="entry name" value="Phosphorylase Kinase, domain 1"/>
    <property type="match status" value="1"/>
</dbReference>
<dbReference type="Proteomes" id="UP000189513">
    <property type="component" value="Unassembled WGS sequence"/>
</dbReference>
<protein>
    <submittedName>
        <fullName evidence="1">Mitogen-activated protein kinase SLT2/MPK1</fullName>
    </submittedName>
</protein>
<dbReference type="STRING" id="36022.A0A1V2L0V1"/>
<dbReference type="InterPro" id="IPR011009">
    <property type="entry name" value="Kinase-like_dom_sf"/>
</dbReference>
<proteinExistence type="predicted"/>
<gene>
    <name evidence="1" type="ORF">BON22_5282</name>
</gene>
<dbReference type="AlphaFoldDB" id="A0A1V2L0V1"/>
<sequence length="70" mass="8133">MAEPERHTFNVFHQEFTIDKRFEIIKELGHGAYGIVCSARFQRHQMLMSLLRGHNIFSKKDPLQTCSQGA</sequence>
<dbReference type="VEuPathDB" id="FungiDB:BON22_5282"/>
<reference evidence="2" key="1">
    <citation type="journal article" date="2017" name="Genome Announc.">
        <title>Genome sequences of Cyberlindnera fabianii 65, Pichia kudriavzevii 129, and Saccharomyces cerevisiae 131 isolated from fermented masau fruits in Zimbabwe.</title>
        <authorList>
            <person name="van Rijswijck I.M.H."/>
            <person name="Derks M.F.L."/>
            <person name="Abee T."/>
            <person name="de Ridder D."/>
            <person name="Smid E.J."/>
        </authorList>
    </citation>
    <scope>NUCLEOTIDE SEQUENCE [LARGE SCALE GENOMIC DNA]</scope>
    <source>
        <strain evidence="2">65</strain>
    </source>
</reference>
<dbReference type="GO" id="GO:0016301">
    <property type="term" value="F:kinase activity"/>
    <property type="evidence" value="ECO:0007669"/>
    <property type="project" value="UniProtKB-KW"/>
</dbReference>
<dbReference type="SUPFAM" id="SSF56112">
    <property type="entry name" value="Protein kinase-like (PK-like)"/>
    <property type="match status" value="1"/>
</dbReference>
<evidence type="ECO:0000313" key="2">
    <source>
        <dbReference type="Proteomes" id="UP000189513"/>
    </source>
</evidence>
<dbReference type="EMBL" id="MPUK01000016">
    <property type="protein sequence ID" value="ONH64856.1"/>
    <property type="molecule type" value="Genomic_DNA"/>
</dbReference>
<accession>A0A1V2L0V1</accession>
<keyword evidence="2" id="KW-1185">Reference proteome</keyword>
<evidence type="ECO:0000313" key="1">
    <source>
        <dbReference type="EMBL" id="ONH64856.1"/>
    </source>
</evidence>
<keyword evidence="1" id="KW-0808">Transferase</keyword>